<evidence type="ECO:0000313" key="2">
    <source>
        <dbReference type="Proteomes" id="UP001281410"/>
    </source>
</evidence>
<gene>
    <name evidence="1" type="ORF">Dsin_001148</name>
</gene>
<proteinExistence type="predicted"/>
<dbReference type="AlphaFoldDB" id="A0AAE0EIR1"/>
<evidence type="ECO:0000313" key="1">
    <source>
        <dbReference type="EMBL" id="KAK3229267.1"/>
    </source>
</evidence>
<comment type="caution">
    <text evidence="1">The sequence shown here is derived from an EMBL/GenBank/DDBJ whole genome shotgun (WGS) entry which is preliminary data.</text>
</comment>
<keyword evidence="2" id="KW-1185">Reference proteome</keyword>
<protein>
    <recommendedName>
        <fullName evidence="3">Reverse transcriptase</fullName>
    </recommendedName>
</protein>
<reference evidence="1" key="1">
    <citation type="journal article" date="2023" name="Plant J.">
        <title>Genome sequences and population genomics provide insights into the demographic history, inbreeding, and mutation load of two 'living fossil' tree species of Dipteronia.</title>
        <authorList>
            <person name="Feng Y."/>
            <person name="Comes H.P."/>
            <person name="Chen J."/>
            <person name="Zhu S."/>
            <person name="Lu R."/>
            <person name="Zhang X."/>
            <person name="Li P."/>
            <person name="Qiu J."/>
            <person name="Olsen K.M."/>
            <person name="Qiu Y."/>
        </authorList>
    </citation>
    <scope>NUCLEOTIDE SEQUENCE</scope>
    <source>
        <strain evidence="1">NBL</strain>
    </source>
</reference>
<organism evidence="1 2">
    <name type="scientific">Dipteronia sinensis</name>
    <dbReference type="NCBI Taxonomy" id="43782"/>
    <lineage>
        <taxon>Eukaryota</taxon>
        <taxon>Viridiplantae</taxon>
        <taxon>Streptophyta</taxon>
        <taxon>Embryophyta</taxon>
        <taxon>Tracheophyta</taxon>
        <taxon>Spermatophyta</taxon>
        <taxon>Magnoliopsida</taxon>
        <taxon>eudicotyledons</taxon>
        <taxon>Gunneridae</taxon>
        <taxon>Pentapetalae</taxon>
        <taxon>rosids</taxon>
        <taxon>malvids</taxon>
        <taxon>Sapindales</taxon>
        <taxon>Sapindaceae</taxon>
        <taxon>Hippocastanoideae</taxon>
        <taxon>Acereae</taxon>
        <taxon>Dipteronia</taxon>
    </lineage>
</organism>
<dbReference type="Proteomes" id="UP001281410">
    <property type="component" value="Unassembled WGS sequence"/>
</dbReference>
<evidence type="ECO:0008006" key="3">
    <source>
        <dbReference type="Google" id="ProtNLM"/>
    </source>
</evidence>
<name>A0AAE0EIR1_9ROSI</name>
<sequence length="124" mass="14061">MHVPSSLAAKVLKAMYFKDRDILDTSTKYGCSHLWRSLGWGRELLSKGLRWTMGDGECIRVFKDQWIPRPSTFKPITCDLGLDIRVAALIDRSRRGWNSKKLNQLLIPMDTAVILAIPVSWSSG</sequence>
<accession>A0AAE0EIR1</accession>
<dbReference type="EMBL" id="JANJYJ010000001">
    <property type="protein sequence ID" value="KAK3229267.1"/>
    <property type="molecule type" value="Genomic_DNA"/>
</dbReference>